<keyword evidence="2" id="KW-0436">Ligase</keyword>
<dbReference type="InterPro" id="IPR045851">
    <property type="entry name" value="AMP-bd_C_sf"/>
</dbReference>
<dbReference type="Pfam" id="PF13193">
    <property type="entry name" value="AMP-binding_C"/>
    <property type="match status" value="1"/>
</dbReference>
<feature type="domain" description="AMP-binding enzyme C-terminal" evidence="4">
    <location>
        <begin position="420"/>
        <end position="492"/>
    </location>
</feature>
<accession>A0ABT3S9U4</accession>
<dbReference type="Pfam" id="PF00501">
    <property type="entry name" value="AMP-binding"/>
    <property type="match status" value="1"/>
</dbReference>
<dbReference type="InterPro" id="IPR020845">
    <property type="entry name" value="AMP-binding_CS"/>
</dbReference>
<comment type="caution">
    <text evidence="5">The sequence shown here is derived from an EMBL/GenBank/DDBJ whole genome shotgun (WGS) entry which is preliminary data.</text>
</comment>
<protein>
    <submittedName>
        <fullName evidence="5">AMP-binding protein</fullName>
    </submittedName>
</protein>
<name>A0ABT3S9U4_9MYCO</name>
<evidence type="ECO:0000313" key="5">
    <source>
        <dbReference type="EMBL" id="MCX2936286.1"/>
    </source>
</evidence>
<dbReference type="PANTHER" id="PTHR43201:SF5">
    <property type="entry name" value="MEDIUM-CHAIN ACYL-COA LIGASE ACSF2, MITOCHONDRIAL"/>
    <property type="match status" value="1"/>
</dbReference>
<dbReference type="RefSeq" id="WP_265995975.1">
    <property type="nucleotide sequence ID" value="NZ_JAPJDN010000004.1"/>
</dbReference>
<evidence type="ECO:0000313" key="6">
    <source>
        <dbReference type="Proteomes" id="UP001300745"/>
    </source>
</evidence>
<dbReference type="SUPFAM" id="SSF56801">
    <property type="entry name" value="Acetyl-CoA synthetase-like"/>
    <property type="match status" value="1"/>
</dbReference>
<organism evidence="5 6">
    <name type="scientific">Mycobacterium pinniadriaticum</name>
    <dbReference type="NCBI Taxonomy" id="2994102"/>
    <lineage>
        <taxon>Bacteria</taxon>
        <taxon>Bacillati</taxon>
        <taxon>Actinomycetota</taxon>
        <taxon>Actinomycetes</taxon>
        <taxon>Mycobacteriales</taxon>
        <taxon>Mycobacteriaceae</taxon>
        <taxon>Mycobacterium</taxon>
    </lineage>
</organism>
<comment type="similarity">
    <text evidence="1">Belongs to the ATP-dependent AMP-binding enzyme family.</text>
</comment>
<dbReference type="PANTHER" id="PTHR43201">
    <property type="entry name" value="ACYL-COA SYNTHETASE"/>
    <property type="match status" value="1"/>
</dbReference>
<evidence type="ECO:0000259" key="3">
    <source>
        <dbReference type="Pfam" id="PF00501"/>
    </source>
</evidence>
<reference evidence="5 6" key="1">
    <citation type="submission" date="2022-11" db="EMBL/GenBank/DDBJ databases">
        <title>Mycobacterium sp. nov.</title>
        <authorList>
            <person name="Papic B."/>
            <person name="Spicic S."/>
            <person name="Duvnjak S."/>
        </authorList>
    </citation>
    <scope>NUCLEOTIDE SEQUENCE [LARGE SCALE GENOMIC DNA]</scope>
    <source>
        <strain evidence="5 6">CVI_P4</strain>
    </source>
</reference>
<dbReference type="InterPro" id="IPR042099">
    <property type="entry name" value="ANL_N_sf"/>
</dbReference>
<dbReference type="PROSITE" id="PS00455">
    <property type="entry name" value="AMP_BINDING"/>
    <property type="match status" value="1"/>
</dbReference>
<evidence type="ECO:0000256" key="1">
    <source>
        <dbReference type="ARBA" id="ARBA00006432"/>
    </source>
</evidence>
<dbReference type="Proteomes" id="UP001300745">
    <property type="component" value="Unassembled WGS sequence"/>
</dbReference>
<sequence length="524" mass="56564">MTSHVIPDLLRARAAATPDNVCCAMDDTVYTYAQMDARSDQVAAGLAALGIGPGERVATLSPNRTELLELFYGVAKTGAAQVPLNAYLKGDFLLHQLRQSRSRVLVTDASGRDALAPVRDQLPELQTVVILDDAIGDEVPYASIRECTEAAPAVALTPSDTMSILYTSGTTGLPKGCVASHGYYFRSAQLIGDALEITSDDVLLAGLPLFHAGARLVTVTLPLLFGIPAYLQGTFSARGYFPRAKEVGATVMIAVGAMGAAILATEPSADDRDHQVRRIMCAPLSLESQAIFRERFGVDPWVDVFGQTECMPTTLTPLSSDRRDAGGCGIAAPDLEVALLDDEGNVLEGEAAGEICIRPLRPHAMFDGYFEQPEATVQAFRGLWYHTGDFGRRLPSGALAFVDRMKDCLRRRGENISSFEVEQAIDHHPSITESAVHAVPSELGEDDLKAVIVASSPIDPAELFAFFKTSLPYFAIPRYIEFIDALPRNGVGRVLKHKLRDVGLGGNTIDFEALSLTVTKQERR</sequence>
<proteinExistence type="inferred from homology"/>
<gene>
    <name evidence="5" type="ORF">ORI27_06235</name>
</gene>
<dbReference type="EMBL" id="JAPJDO010000004">
    <property type="protein sequence ID" value="MCX2936286.1"/>
    <property type="molecule type" value="Genomic_DNA"/>
</dbReference>
<dbReference type="InterPro" id="IPR025110">
    <property type="entry name" value="AMP-bd_C"/>
</dbReference>
<keyword evidence="6" id="KW-1185">Reference proteome</keyword>
<evidence type="ECO:0000259" key="4">
    <source>
        <dbReference type="Pfam" id="PF13193"/>
    </source>
</evidence>
<dbReference type="InterPro" id="IPR000873">
    <property type="entry name" value="AMP-dep_synth/lig_dom"/>
</dbReference>
<feature type="domain" description="AMP-dependent synthetase/ligase" evidence="3">
    <location>
        <begin position="11"/>
        <end position="370"/>
    </location>
</feature>
<dbReference type="Gene3D" id="3.40.50.12780">
    <property type="entry name" value="N-terminal domain of ligase-like"/>
    <property type="match status" value="1"/>
</dbReference>
<dbReference type="Gene3D" id="3.30.300.30">
    <property type="match status" value="1"/>
</dbReference>
<evidence type="ECO:0000256" key="2">
    <source>
        <dbReference type="ARBA" id="ARBA00022598"/>
    </source>
</evidence>